<comment type="caution">
    <text evidence="2">The sequence shown here is derived from an EMBL/GenBank/DDBJ whole genome shotgun (WGS) entry which is preliminary data.</text>
</comment>
<dbReference type="RefSeq" id="WP_047873492.1">
    <property type="nucleotide sequence ID" value="NZ_BMYC01000001.1"/>
</dbReference>
<dbReference type="Gene3D" id="3.40.50.10610">
    <property type="entry name" value="ABC-type transport auxiliary lipoprotein component"/>
    <property type="match status" value="1"/>
</dbReference>
<proteinExistence type="predicted"/>
<evidence type="ECO:0000313" key="2">
    <source>
        <dbReference type="EMBL" id="KLV02038.1"/>
    </source>
</evidence>
<reference evidence="2 3" key="1">
    <citation type="submission" date="2015-05" db="EMBL/GenBank/DDBJ databases">
        <title>Photobacterium galathea sp. nov.</title>
        <authorList>
            <person name="Machado H."/>
            <person name="Gram L."/>
        </authorList>
    </citation>
    <scope>NUCLEOTIDE SEQUENCE [LARGE SCALE GENOMIC DNA]</scope>
    <source>
        <strain evidence="2 3">DSM 25995</strain>
    </source>
</reference>
<dbReference type="PATRIC" id="fig|754436.4.peg.1400"/>
<feature type="chain" id="PRO_5005252007" evidence="1">
    <location>
        <begin position="21"/>
        <end position="175"/>
    </location>
</feature>
<evidence type="ECO:0000313" key="3">
    <source>
        <dbReference type="Proteomes" id="UP000036426"/>
    </source>
</evidence>
<keyword evidence="1" id="KW-0732">Signal</keyword>
<keyword evidence="2" id="KW-0449">Lipoprotein</keyword>
<evidence type="ECO:0000256" key="1">
    <source>
        <dbReference type="SAM" id="SignalP"/>
    </source>
</evidence>
<organism evidence="2 3">
    <name type="scientific">Photobacterium aphoticum</name>
    <dbReference type="NCBI Taxonomy" id="754436"/>
    <lineage>
        <taxon>Bacteria</taxon>
        <taxon>Pseudomonadati</taxon>
        <taxon>Pseudomonadota</taxon>
        <taxon>Gammaproteobacteria</taxon>
        <taxon>Vibrionales</taxon>
        <taxon>Vibrionaceae</taxon>
        <taxon>Photobacterium</taxon>
    </lineage>
</organism>
<dbReference type="AlphaFoldDB" id="A0A0J1GQI8"/>
<protein>
    <submittedName>
        <fullName evidence="2">Lipoprotein</fullName>
    </submittedName>
</protein>
<sequence>MKKTSLFLSACVLSACSSYQVPDSPAFSAAETWAIMPMANHSNTPLAAEKVEQLVATQLYAKGINTVRYPAIQATDLQSILDDGAKQKQAQAWLSNQRVNYVITGSVEEWHYKSGLDGEPAVGITLEVKSARSGQTYWRASGSRGGWGRESVSGTGQIVIEELLDGLTITPRESN</sequence>
<dbReference type="Proteomes" id="UP000036426">
    <property type="component" value="Unassembled WGS sequence"/>
</dbReference>
<dbReference type="EMBL" id="LDOV01000010">
    <property type="protein sequence ID" value="KLV02038.1"/>
    <property type="molecule type" value="Genomic_DNA"/>
</dbReference>
<accession>A0A0J1GQI8</accession>
<keyword evidence="3" id="KW-1185">Reference proteome</keyword>
<name>A0A0J1GQI8_9GAMM</name>
<dbReference type="PROSITE" id="PS51257">
    <property type="entry name" value="PROKAR_LIPOPROTEIN"/>
    <property type="match status" value="1"/>
</dbReference>
<gene>
    <name evidence="2" type="ORF">ABT58_06545</name>
</gene>
<feature type="signal peptide" evidence="1">
    <location>
        <begin position="1"/>
        <end position="20"/>
    </location>
</feature>